<comment type="caution">
    <text evidence="3">The sequence shown here is derived from an EMBL/GenBank/DDBJ whole genome shotgun (WGS) entry which is preliminary data.</text>
</comment>
<keyword evidence="4" id="KW-1185">Reference proteome</keyword>
<sequence>MAVPVGFPGSGLEDEEWRLSFSQHEYAVYRAMSWRQRRCLIALKYCRAACGGPASTVKSYYLKTALLWRWETAIADTWELSALYDTLLALLEFLQSAVSRGHLPCYFLVEINLLASRSPPELHQLSEGLRVMRQHLLSSLLAITSVWSRCDISHLGECCLSGEGPTEVASVAQQFALSASPQPLVRKPFDTLLAGLLGAQTGSAPVWSLLTPLFQVVRLSWLGPSLAAEAERQRQPATQRKQGCDSVASLSLPKEACGWVESMLLIAQHSGEAANAEGVDSWLLDDVEGWEQ</sequence>
<dbReference type="PANTHER" id="PTHR10656">
    <property type="entry name" value="CELL FATE DETERMINING PROTEIN MAB21-RELATED"/>
    <property type="match status" value="1"/>
</dbReference>
<name>A0A6A4WJH9_AMPAM</name>
<comment type="similarity">
    <text evidence="1">Belongs to the mab-21 family.</text>
</comment>
<accession>A0A6A4WJH9</accession>
<evidence type="ECO:0000313" key="3">
    <source>
        <dbReference type="EMBL" id="KAF0305359.1"/>
    </source>
</evidence>
<dbReference type="AlphaFoldDB" id="A0A6A4WJH9"/>
<dbReference type="InterPro" id="IPR046906">
    <property type="entry name" value="Mab-21_HhH/H2TH-like"/>
</dbReference>
<dbReference type="Proteomes" id="UP000440578">
    <property type="component" value="Unassembled WGS sequence"/>
</dbReference>
<protein>
    <recommendedName>
        <fullName evidence="2">Mab-21-like HhH/H2TH-like domain-containing protein</fullName>
    </recommendedName>
</protein>
<proteinExistence type="inferred from homology"/>
<dbReference type="Gene3D" id="1.10.1410.40">
    <property type="match status" value="1"/>
</dbReference>
<evidence type="ECO:0000259" key="2">
    <source>
        <dbReference type="Pfam" id="PF20266"/>
    </source>
</evidence>
<gene>
    <name evidence="3" type="ORF">FJT64_023017</name>
</gene>
<reference evidence="3 4" key="1">
    <citation type="submission" date="2019-07" db="EMBL/GenBank/DDBJ databases">
        <title>Draft genome assembly of a fouling barnacle, Amphibalanus amphitrite (Darwin, 1854): The first reference genome for Thecostraca.</title>
        <authorList>
            <person name="Kim W."/>
        </authorList>
    </citation>
    <scope>NUCLEOTIDE SEQUENCE [LARGE SCALE GENOMIC DNA]</scope>
    <source>
        <strain evidence="3">SNU_AA5</strain>
        <tissue evidence="3">Soma without cirri and trophi</tissue>
    </source>
</reference>
<dbReference type="PANTHER" id="PTHR10656:SF42">
    <property type="entry name" value="CYCLIC GMP-AMP SYNTHASE-LIKE PROTEIN-RELATED"/>
    <property type="match status" value="1"/>
</dbReference>
<dbReference type="EMBL" id="VIIS01000759">
    <property type="protein sequence ID" value="KAF0305359.1"/>
    <property type="molecule type" value="Genomic_DNA"/>
</dbReference>
<evidence type="ECO:0000313" key="4">
    <source>
        <dbReference type="Proteomes" id="UP000440578"/>
    </source>
</evidence>
<evidence type="ECO:0000256" key="1">
    <source>
        <dbReference type="ARBA" id="ARBA00008307"/>
    </source>
</evidence>
<dbReference type="Pfam" id="PF20266">
    <property type="entry name" value="Mab-21_C"/>
    <property type="match status" value="1"/>
</dbReference>
<dbReference type="OrthoDB" id="6119992at2759"/>
<feature type="domain" description="Mab-21-like HhH/H2TH-like" evidence="2">
    <location>
        <begin position="36"/>
        <end position="127"/>
    </location>
</feature>
<organism evidence="3 4">
    <name type="scientific">Amphibalanus amphitrite</name>
    <name type="common">Striped barnacle</name>
    <name type="synonym">Balanus amphitrite</name>
    <dbReference type="NCBI Taxonomy" id="1232801"/>
    <lineage>
        <taxon>Eukaryota</taxon>
        <taxon>Metazoa</taxon>
        <taxon>Ecdysozoa</taxon>
        <taxon>Arthropoda</taxon>
        <taxon>Crustacea</taxon>
        <taxon>Multicrustacea</taxon>
        <taxon>Cirripedia</taxon>
        <taxon>Thoracica</taxon>
        <taxon>Thoracicalcarea</taxon>
        <taxon>Balanomorpha</taxon>
        <taxon>Balanoidea</taxon>
        <taxon>Balanidae</taxon>
        <taxon>Amphibalaninae</taxon>
        <taxon>Amphibalanus</taxon>
    </lineage>
</organism>